<comment type="caution">
    <text evidence="7">The sequence shown here is derived from an EMBL/GenBank/DDBJ whole genome shotgun (WGS) entry which is preliminary data.</text>
</comment>
<dbReference type="GO" id="GO:0008270">
    <property type="term" value="F:zinc ion binding"/>
    <property type="evidence" value="ECO:0007669"/>
    <property type="project" value="UniProtKB-KW"/>
</dbReference>
<dbReference type="AlphaFoldDB" id="A0A4Y2CLH3"/>
<organism evidence="7 8">
    <name type="scientific">Araneus ventricosus</name>
    <name type="common">Orbweaver spider</name>
    <name type="synonym">Epeira ventricosa</name>
    <dbReference type="NCBI Taxonomy" id="182803"/>
    <lineage>
        <taxon>Eukaryota</taxon>
        <taxon>Metazoa</taxon>
        <taxon>Ecdysozoa</taxon>
        <taxon>Arthropoda</taxon>
        <taxon>Chelicerata</taxon>
        <taxon>Arachnida</taxon>
        <taxon>Araneae</taxon>
        <taxon>Araneomorphae</taxon>
        <taxon>Entelegynae</taxon>
        <taxon>Araneoidea</taxon>
        <taxon>Araneidae</taxon>
        <taxon>Araneus</taxon>
    </lineage>
</organism>
<sequence length="133" mass="14733">MDFGKSENSVPTTSNDVAVASSSSTVQKSLTNEKVENACRSDVIARVRNNLHCMITEVKSIPTKKRVTSCGICETSDIFSSSAKKVWLSCGHVYHKKCFDSQFHLPQGWHCPSCGTGVEVMNMTKRIRGMHYT</sequence>
<dbReference type="Proteomes" id="UP000499080">
    <property type="component" value="Unassembled WGS sequence"/>
</dbReference>
<dbReference type="SMART" id="SM00184">
    <property type="entry name" value="RING"/>
    <property type="match status" value="1"/>
</dbReference>
<protein>
    <recommendedName>
        <fullName evidence="6">RING-type domain-containing protein</fullName>
    </recommendedName>
</protein>
<name>A0A4Y2CLH3_ARAVE</name>
<dbReference type="CDD" id="cd16448">
    <property type="entry name" value="RING-H2"/>
    <property type="match status" value="1"/>
</dbReference>
<dbReference type="EMBL" id="BGPR01000213">
    <property type="protein sequence ID" value="GBM05262.1"/>
    <property type="molecule type" value="Genomic_DNA"/>
</dbReference>
<evidence type="ECO:0000256" key="5">
    <source>
        <dbReference type="SAM" id="MobiDB-lite"/>
    </source>
</evidence>
<keyword evidence="3" id="KW-0862">Zinc</keyword>
<dbReference type="InterPro" id="IPR001841">
    <property type="entry name" value="Znf_RING"/>
</dbReference>
<evidence type="ECO:0000256" key="3">
    <source>
        <dbReference type="ARBA" id="ARBA00022833"/>
    </source>
</evidence>
<evidence type="ECO:0000313" key="7">
    <source>
        <dbReference type="EMBL" id="GBM05262.1"/>
    </source>
</evidence>
<dbReference type="PROSITE" id="PS00202">
    <property type="entry name" value="RUBREDOXIN"/>
    <property type="match status" value="1"/>
</dbReference>
<evidence type="ECO:0000256" key="2">
    <source>
        <dbReference type="ARBA" id="ARBA00022771"/>
    </source>
</evidence>
<keyword evidence="1" id="KW-0479">Metal-binding</keyword>
<evidence type="ECO:0000313" key="8">
    <source>
        <dbReference type="Proteomes" id="UP000499080"/>
    </source>
</evidence>
<dbReference type="SUPFAM" id="SSF57850">
    <property type="entry name" value="RING/U-box"/>
    <property type="match status" value="1"/>
</dbReference>
<evidence type="ECO:0000256" key="4">
    <source>
        <dbReference type="PROSITE-ProRule" id="PRU00175"/>
    </source>
</evidence>
<evidence type="ECO:0000256" key="1">
    <source>
        <dbReference type="ARBA" id="ARBA00022723"/>
    </source>
</evidence>
<dbReference type="Gene3D" id="3.30.40.10">
    <property type="entry name" value="Zinc/RING finger domain, C3HC4 (zinc finger)"/>
    <property type="match status" value="1"/>
</dbReference>
<keyword evidence="8" id="KW-1185">Reference proteome</keyword>
<feature type="domain" description="RING-type" evidence="6">
    <location>
        <begin position="70"/>
        <end position="114"/>
    </location>
</feature>
<dbReference type="InterPro" id="IPR018527">
    <property type="entry name" value="Rubredoxin_Fe_BS"/>
</dbReference>
<reference evidence="7 8" key="1">
    <citation type="journal article" date="2019" name="Sci. Rep.">
        <title>Orb-weaving spider Araneus ventricosus genome elucidates the spidroin gene catalogue.</title>
        <authorList>
            <person name="Kono N."/>
            <person name="Nakamura H."/>
            <person name="Ohtoshi R."/>
            <person name="Moran D.A.P."/>
            <person name="Shinohara A."/>
            <person name="Yoshida Y."/>
            <person name="Fujiwara M."/>
            <person name="Mori M."/>
            <person name="Tomita M."/>
            <person name="Arakawa K."/>
        </authorList>
    </citation>
    <scope>NUCLEOTIDE SEQUENCE [LARGE SCALE GENOMIC DNA]</scope>
</reference>
<feature type="region of interest" description="Disordered" evidence="5">
    <location>
        <begin position="1"/>
        <end position="21"/>
    </location>
</feature>
<accession>A0A4Y2CLH3</accession>
<evidence type="ECO:0000259" key="6">
    <source>
        <dbReference type="PROSITE" id="PS50089"/>
    </source>
</evidence>
<dbReference type="InterPro" id="IPR013083">
    <property type="entry name" value="Znf_RING/FYVE/PHD"/>
</dbReference>
<proteinExistence type="predicted"/>
<dbReference type="PROSITE" id="PS50089">
    <property type="entry name" value="ZF_RING_2"/>
    <property type="match status" value="1"/>
</dbReference>
<gene>
    <name evidence="7" type="ORF">AVEN_181641_1</name>
</gene>
<keyword evidence="2 4" id="KW-0863">Zinc-finger</keyword>